<evidence type="ECO:0000256" key="14">
    <source>
        <dbReference type="SAM" id="MobiDB-lite"/>
    </source>
</evidence>
<feature type="region of interest" description="Disordered" evidence="14">
    <location>
        <begin position="1666"/>
        <end position="1687"/>
    </location>
</feature>
<dbReference type="InterPro" id="IPR019787">
    <property type="entry name" value="Znf_PHD-finger"/>
</dbReference>
<feature type="domain" description="ARID" evidence="16">
    <location>
        <begin position="166"/>
        <end position="259"/>
    </location>
</feature>
<evidence type="ECO:0000256" key="3">
    <source>
        <dbReference type="ARBA" id="ARBA00006801"/>
    </source>
</evidence>
<dbReference type="Gene3D" id="1.10.150.60">
    <property type="entry name" value="ARID DNA-binding domain"/>
    <property type="match status" value="1"/>
</dbReference>
<proteinExistence type="inferred from homology"/>
<dbReference type="InterPro" id="IPR048615">
    <property type="entry name" value="KDM5_C-hel"/>
</dbReference>
<dbReference type="eggNOG" id="KOG1246">
    <property type="taxonomic scope" value="Eukaryota"/>
</dbReference>
<dbReference type="Gene3D" id="3.30.40.10">
    <property type="entry name" value="Zinc/RING finger domain, C3HC4 (zinc finger)"/>
    <property type="match status" value="1"/>
</dbReference>
<dbReference type="EC" id="1.14.11.67" evidence="4"/>
<dbReference type="SMART" id="SM01014">
    <property type="entry name" value="ARID"/>
    <property type="match status" value="1"/>
</dbReference>
<dbReference type="PANTHER" id="PTHR10694:SF33">
    <property type="entry name" value="LYSINE-SPECIFIC DEMETHYLASE 5"/>
    <property type="match status" value="1"/>
</dbReference>
<dbReference type="InterPro" id="IPR036431">
    <property type="entry name" value="ARID_dom_sf"/>
</dbReference>
<evidence type="ECO:0000256" key="13">
    <source>
        <dbReference type="PROSITE-ProRule" id="PRU00146"/>
    </source>
</evidence>
<keyword evidence="6" id="KW-0677">Repeat</keyword>
<dbReference type="FunFam" id="3.30.40.10:FF:000322">
    <property type="entry name" value="PHD transcription factor (Rum1)"/>
    <property type="match status" value="1"/>
</dbReference>
<dbReference type="GO" id="GO:0005634">
    <property type="term" value="C:nucleus"/>
    <property type="evidence" value="ECO:0007669"/>
    <property type="project" value="UniProtKB-SubCell"/>
</dbReference>
<dbReference type="Proteomes" id="UP000015100">
    <property type="component" value="Unassembled WGS sequence"/>
</dbReference>
<comment type="cofactor">
    <cofactor evidence="1">
        <name>Fe(2+)</name>
        <dbReference type="ChEBI" id="CHEBI:29033"/>
    </cofactor>
</comment>
<dbReference type="Pfam" id="PF02928">
    <property type="entry name" value="zf-C5HC2"/>
    <property type="match status" value="1"/>
</dbReference>
<dbReference type="InterPro" id="IPR011011">
    <property type="entry name" value="Znf_FYVE_PHD"/>
</dbReference>
<evidence type="ECO:0000259" key="15">
    <source>
        <dbReference type="PROSITE" id="PS50016"/>
    </source>
</evidence>
<dbReference type="GO" id="GO:0006355">
    <property type="term" value="P:regulation of DNA-templated transcription"/>
    <property type="evidence" value="ECO:0007669"/>
    <property type="project" value="TreeGrafter"/>
</dbReference>
<name>S8A3V5_DACHA</name>
<feature type="compositionally biased region" description="Low complexity" evidence="14">
    <location>
        <begin position="20"/>
        <end position="37"/>
    </location>
</feature>
<dbReference type="SMART" id="SM00545">
    <property type="entry name" value="JmjN"/>
    <property type="match status" value="1"/>
</dbReference>
<evidence type="ECO:0000256" key="5">
    <source>
        <dbReference type="ARBA" id="ARBA00022723"/>
    </source>
</evidence>
<dbReference type="SMART" id="SM00558">
    <property type="entry name" value="JmjC"/>
    <property type="match status" value="1"/>
</dbReference>
<feature type="region of interest" description="Disordered" evidence="14">
    <location>
        <begin position="377"/>
        <end position="460"/>
    </location>
</feature>
<keyword evidence="20" id="KW-1185">Reference proteome</keyword>
<feature type="domain" description="PHD-type" evidence="15">
    <location>
        <begin position="455"/>
        <end position="505"/>
    </location>
</feature>
<keyword evidence="5" id="KW-0479">Metal-binding</keyword>
<dbReference type="Pfam" id="PF02375">
    <property type="entry name" value="JmjN"/>
    <property type="match status" value="1"/>
</dbReference>
<dbReference type="CDD" id="cd15519">
    <property type="entry name" value="PHD1_Lid2p_like"/>
    <property type="match status" value="1"/>
</dbReference>
<dbReference type="Pfam" id="PF01388">
    <property type="entry name" value="ARID"/>
    <property type="match status" value="1"/>
</dbReference>
<dbReference type="HOGENOM" id="CLU_000991_0_0_1"/>
<dbReference type="CDD" id="cd16100">
    <property type="entry name" value="ARID"/>
    <property type="match status" value="1"/>
</dbReference>
<feature type="compositionally biased region" description="Basic and acidic residues" evidence="14">
    <location>
        <begin position="416"/>
        <end position="428"/>
    </location>
</feature>
<evidence type="ECO:0000256" key="6">
    <source>
        <dbReference type="ARBA" id="ARBA00022737"/>
    </source>
</evidence>
<dbReference type="SMART" id="SM00249">
    <property type="entry name" value="PHD"/>
    <property type="match status" value="2"/>
</dbReference>
<evidence type="ECO:0000256" key="4">
    <source>
        <dbReference type="ARBA" id="ARBA00012902"/>
    </source>
</evidence>
<comment type="subcellular location">
    <subcellularLocation>
        <location evidence="2">Nucleus</location>
    </subcellularLocation>
</comment>
<dbReference type="PROSITE" id="PS50016">
    <property type="entry name" value="ZF_PHD_2"/>
    <property type="match status" value="2"/>
</dbReference>
<sequence length="1687" mass="188393">MAGASSNGAATAQGTPKSTPSGSRKSPSQGQQQPPQQAGTPTTRMKGGGGTVNGTMVPPNQGVPLSTRRAAGLDMSSVEHRQIPSVKEQPKKNRPHGIAEAPTYRPTEEEFKDPFKYIQSLADEGRKYGIIKIIPPDTWNPPFCIDTERFQFKTRRQELNSVEGGTRANLNYLDQLNKFHSQHGMTLNRYPSVDKRPLDLYRLKKAVDIRGGFDKVCKGKKWAEIGRDLGYSGKIMSSLSTSLKNSYQKYLHPYEEYVKTAKPGVQQLLEAEYGGPLTPSPAGSPAGKMGKSALKSPGGVQESPLSRPVFAANSSGMREKPVDSDNDSPMPDAAPVDNAGETSTPAPAGGFTAVNNGSGGAFTAVNSGGFTAVNSTVKKESDATPTPAPAETPRPSSRGSKRHLSENSDTPPKDPNGADEKENGERRTPTVAGSNMIFHRPATPRPDRPNKTKPGEKCEKCGRGDDATSLLLCDGCDHGYHTYCLDPPVKAIPDRDWYCNRCLVGTGEFGFEDGPVYSLKQFQEKANNFKENYFASKMSFDPILNSKRQVSEDDVEREFWRLVESLHETVEVEYGADIHSTTHGSGFPVIEKDPLNKYSHDPWNLNILPLHNESLFRHIKSDVSGMTVPWLYVGMCFSTFCWHNEDHYTYSANYQHFGATKTWYGIPCSDALKFENAMKEAVPELFEQQPDLLFQLVTLLTPSALTKAGVKVYAIDQRAGQFVITFPQAYHAGFNHGFNFNEAVNFAPPDWEPYGRAGVDRYHEFRKQPVFSHEELLLTAAARDTTIKTALWLAPALEKIRDAELDSRSSIREMAPGITEQVVEGDLVEEQYQCIVCKSYCYLSQVICDCTTNVGCIEHYQDICDCSSNKLILRLKHTDEVLKELVDKVRDKANMPKAWTAKLQKFMLESPRPALKTLRSLLAEGEKIPATIPELPALKSFVERANEWVEEATNYISRKQQNRRKNEKVWRKGNAKAAELEERDKELRKVDNIVRLLQEADQLSFEAPEIEQLRERAEAISDFQQKARYALADAQPGGGMTIEQYEELVEAGRSFNVDLVETEQLDKVIQQFRWIKEINDMKYTGKVVTLQECQTLIDQGYELGMKTGENELLGWLESERSAGQLWSSKARDVMSQEPIHYAQLDSLSRMAQLHPYEQEILDQVDQILNKQREAQRQVQNLVEKAKSDQIHQRPHYKDARDVMDSLTAGQVKPSGTIDLEKELKRHEDWMRRGKKLFGKANAPLHILLSHMMYVEGRNNACFALEDRPRTPVEPSSREQSPDPNATGPSPIGPSTVGGDSSSKSGRFREIFCICRQPEAGMMIECEICHEWYHGKCLKIARGKVKEEDKYTCPICDHRVKIPRDAARPKLEDLQHWEAEIVDLPFQPEEQACLARIIGVASRFRDHLHPFCQNAFGLTSAEVPTMRFYLRKIEGSEVLLAQEHNFLRAELHRWMPVAPEPPPILSASLSTRKPRPTKQQKLMMSLGIENPDDLPVQLRTKAHQFKKAKEIPTQKTPTNIKPAPRHGSPGSSTSPATIHHPQFDYGAGYDMSERESPPYVSSIHEGNMEPGTALRGRNLDTVLFNSTPPPVPFIPGGLNRERERVPSTAEQIQEMSAMFEFDAASANQESGDVLMKDISGAMERSEEAERAALAQQAANEALTLQQFSTLDDEGEEGDAAATNGAGKA</sequence>
<dbReference type="PANTHER" id="PTHR10694">
    <property type="entry name" value="LYSINE-SPECIFIC DEMETHYLASE"/>
    <property type="match status" value="1"/>
</dbReference>
<evidence type="ECO:0000313" key="20">
    <source>
        <dbReference type="Proteomes" id="UP000015100"/>
    </source>
</evidence>
<feature type="region of interest" description="Disordered" evidence="14">
    <location>
        <begin position="1504"/>
        <end position="1572"/>
    </location>
</feature>
<dbReference type="OMA" id="GFDQVCK"/>
<dbReference type="Gene3D" id="2.30.30.1150">
    <property type="match status" value="1"/>
</dbReference>
<feature type="compositionally biased region" description="Basic and acidic residues" evidence="14">
    <location>
        <begin position="445"/>
        <end position="460"/>
    </location>
</feature>
<dbReference type="STRING" id="1284197.S8A3V5"/>
<evidence type="ECO:0000256" key="10">
    <source>
        <dbReference type="ARBA" id="ARBA00023004"/>
    </source>
</evidence>
<dbReference type="InterPro" id="IPR003349">
    <property type="entry name" value="JmjN"/>
</dbReference>
<gene>
    <name evidence="19" type="ORF">H072_8579</name>
</gene>
<evidence type="ECO:0000256" key="9">
    <source>
        <dbReference type="ARBA" id="ARBA00023002"/>
    </source>
</evidence>
<reference evidence="19 20" key="1">
    <citation type="journal article" date="2013" name="PLoS Genet.">
        <title>Genomic mechanisms accounting for the adaptation to parasitism in nematode-trapping fungi.</title>
        <authorList>
            <person name="Meerupati T."/>
            <person name="Andersson K.M."/>
            <person name="Friman E."/>
            <person name="Kumar D."/>
            <person name="Tunlid A."/>
            <person name="Ahren D."/>
        </authorList>
    </citation>
    <scope>NUCLEOTIDE SEQUENCE [LARGE SCALE GENOMIC DNA]</scope>
    <source>
        <strain evidence="19 20">CBS 200.50</strain>
    </source>
</reference>
<evidence type="ECO:0000256" key="8">
    <source>
        <dbReference type="ARBA" id="ARBA00022833"/>
    </source>
</evidence>
<dbReference type="FunFam" id="1.10.150.60:FF:000010">
    <property type="entry name" value="PHD transcription factor (Rum1)"/>
    <property type="match status" value="1"/>
</dbReference>
<feature type="compositionally biased region" description="Basic and acidic residues" evidence="14">
    <location>
        <begin position="1267"/>
        <end position="1280"/>
    </location>
</feature>
<feature type="compositionally biased region" description="Polar residues" evidence="14">
    <location>
        <begin position="1"/>
        <end position="19"/>
    </location>
</feature>
<dbReference type="Pfam" id="PF00628">
    <property type="entry name" value="PHD"/>
    <property type="match status" value="2"/>
</dbReference>
<evidence type="ECO:0000259" key="18">
    <source>
        <dbReference type="PROSITE" id="PS51184"/>
    </source>
</evidence>
<dbReference type="GO" id="GO:0034647">
    <property type="term" value="F:histone H3K4me/H3K4me2/H3K4me3 demethylase activity"/>
    <property type="evidence" value="ECO:0007669"/>
    <property type="project" value="UniProtKB-EC"/>
</dbReference>
<evidence type="ECO:0000259" key="17">
    <source>
        <dbReference type="PROSITE" id="PS51183"/>
    </source>
</evidence>
<evidence type="ECO:0000256" key="7">
    <source>
        <dbReference type="ARBA" id="ARBA00022771"/>
    </source>
</evidence>
<comment type="caution">
    <text evidence="19">The sequence shown here is derived from an EMBL/GenBank/DDBJ whole genome shotgun (WGS) entry which is preliminary data.</text>
</comment>
<dbReference type="InterPro" id="IPR001965">
    <property type="entry name" value="Znf_PHD"/>
</dbReference>
<dbReference type="SUPFAM" id="SSF57903">
    <property type="entry name" value="FYVE/PHD zinc finger"/>
    <property type="match status" value="2"/>
</dbReference>
<dbReference type="InterPro" id="IPR003347">
    <property type="entry name" value="JmjC_dom"/>
</dbReference>
<reference evidence="20" key="2">
    <citation type="submission" date="2013-04" db="EMBL/GenBank/DDBJ databases">
        <title>Genomic mechanisms accounting for the adaptation to parasitism in nematode-trapping fungi.</title>
        <authorList>
            <person name="Ahren D.G."/>
        </authorList>
    </citation>
    <scope>NUCLEOTIDE SEQUENCE [LARGE SCALE GENOMIC DNA]</scope>
    <source>
        <strain evidence="20">CBS 200.50</strain>
    </source>
</reference>
<evidence type="ECO:0000259" key="16">
    <source>
        <dbReference type="PROSITE" id="PS51011"/>
    </source>
</evidence>
<evidence type="ECO:0000313" key="19">
    <source>
        <dbReference type="EMBL" id="EPS37695.1"/>
    </source>
</evidence>
<dbReference type="Pfam" id="PF21323">
    <property type="entry name" value="KDM5_C-hel"/>
    <property type="match status" value="1"/>
</dbReference>
<feature type="domain" description="JmjN" evidence="17">
    <location>
        <begin position="101"/>
        <end position="142"/>
    </location>
</feature>
<feature type="region of interest" description="Disordered" evidence="14">
    <location>
        <begin position="1267"/>
        <end position="1303"/>
    </location>
</feature>
<feature type="region of interest" description="Disordered" evidence="14">
    <location>
        <begin position="1"/>
        <end position="103"/>
    </location>
</feature>
<keyword evidence="11" id="KW-0539">Nucleus</keyword>
<keyword evidence="10" id="KW-0408">Iron</keyword>
<feature type="domain" description="JmjC" evidence="18">
    <location>
        <begin position="597"/>
        <end position="763"/>
    </location>
</feature>
<dbReference type="EMBL" id="AQGS01000612">
    <property type="protein sequence ID" value="EPS37695.1"/>
    <property type="molecule type" value="Genomic_DNA"/>
</dbReference>
<dbReference type="Gene3D" id="2.60.120.650">
    <property type="entry name" value="Cupin"/>
    <property type="match status" value="1"/>
</dbReference>
<dbReference type="PROSITE" id="PS51183">
    <property type="entry name" value="JMJN"/>
    <property type="match status" value="1"/>
</dbReference>
<dbReference type="Pfam" id="PF08429">
    <property type="entry name" value="PLU-1"/>
    <property type="match status" value="1"/>
</dbReference>
<feature type="region of interest" description="Disordered" evidence="14">
    <location>
        <begin position="273"/>
        <end position="352"/>
    </location>
</feature>
<dbReference type="InterPro" id="IPR001606">
    <property type="entry name" value="ARID_dom"/>
</dbReference>
<dbReference type="InterPro" id="IPR004198">
    <property type="entry name" value="Znf_C5HC2"/>
</dbReference>
<evidence type="ECO:0000256" key="2">
    <source>
        <dbReference type="ARBA" id="ARBA00004123"/>
    </source>
</evidence>
<comment type="catalytic activity">
    <reaction evidence="12">
        <text>N(6),N(6),N(6)-trimethyl-L-lysyl(4)-[histone H3] + 3 2-oxoglutarate + 3 O2 = L-lysyl(4)-[histone H3] + 3 formaldehyde + 3 succinate + 3 CO2</text>
        <dbReference type="Rhea" id="RHEA:60208"/>
        <dbReference type="Rhea" id="RHEA-COMP:15537"/>
        <dbReference type="Rhea" id="RHEA-COMP:15547"/>
        <dbReference type="ChEBI" id="CHEBI:15379"/>
        <dbReference type="ChEBI" id="CHEBI:16526"/>
        <dbReference type="ChEBI" id="CHEBI:16810"/>
        <dbReference type="ChEBI" id="CHEBI:16842"/>
        <dbReference type="ChEBI" id="CHEBI:29969"/>
        <dbReference type="ChEBI" id="CHEBI:30031"/>
        <dbReference type="ChEBI" id="CHEBI:61961"/>
        <dbReference type="EC" id="1.14.11.67"/>
    </reaction>
</comment>
<dbReference type="Pfam" id="PF02373">
    <property type="entry name" value="JmjC"/>
    <property type="match status" value="1"/>
</dbReference>
<evidence type="ECO:0000256" key="12">
    <source>
        <dbReference type="ARBA" id="ARBA00048734"/>
    </source>
</evidence>
<feature type="domain" description="PHD-type" evidence="15">
    <location>
        <begin position="1309"/>
        <end position="1358"/>
    </location>
</feature>
<accession>S8A3V5</accession>
<dbReference type="SMART" id="SM00501">
    <property type="entry name" value="BRIGHT"/>
    <property type="match status" value="1"/>
</dbReference>
<dbReference type="GO" id="GO:0000785">
    <property type="term" value="C:chromatin"/>
    <property type="evidence" value="ECO:0007669"/>
    <property type="project" value="TreeGrafter"/>
</dbReference>
<dbReference type="InterPro" id="IPR013083">
    <property type="entry name" value="Znf_RING/FYVE/PHD"/>
</dbReference>
<dbReference type="SUPFAM" id="SSF51197">
    <property type="entry name" value="Clavaminate synthase-like"/>
    <property type="match status" value="1"/>
</dbReference>
<comment type="similarity">
    <text evidence="3">Belongs to the JARID1 histone demethylase family.</text>
</comment>
<dbReference type="PROSITE" id="PS01359">
    <property type="entry name" value="ZF_PHD_1"/>
    <property type="match status" value="2"/>
</dbReference>
<dbReference type="InterPro" id="IPR013637">
    <property type="entry name" value="Lys_sp_deMease-like_dom"/>
</dbReference>
<keyword evidence="9" id="KW-0560">Oxidoreductase</keyword>
<keyword evidence="8" id="KW-0862">Zinc</keyword>
<keyword evidence="7 13" id="KW-0863">Zinc-finger</keyword>
<dbReference type="PROSITE" id="PS51011">
    <property type="entry name" value="ARID"/>
    <property type="match status" value="1"/>
</dbReference>
<evidence type="ECO:0000256" key="1">
    <source>
        <dbReference type="ARBA" id="ARBA00001954"/>
    </source>
</evidence>
<dbReference type="CDD" id="cd15518">
    <property type="entry name" value="PHD_Ecm5p_Lid2p_like"/>
    <property type="match status" value="1"/>
</dbReference>
<protein>
    <recommendedName>
        <fullName evidence="4">[histone H3]-trimethyl-L-lysine(4) demethylase</fullName>
        <ecNumber evidence="4">1.14.11.67</ecNumber>
    </recommendedName>
</protein>
<dbReference type="FunFam" id="2.60.120.650:FF:000014">
    <property type="entry name" value="PHD transcription factor (Rum1)"/>
    <property type="match status" value="1"/>
</dbReference>
<organism evidence="19 20">
    <name type="scientific">Dactylellina haptotyla (strain CBS 200.50)</name>
    <name type="common">Nematode-trapping fungus</name>
    <name type="synonym">Monacrosporium haptotylum</name>
    <dbReference type="NCBI Taxonomy" id="1284197"/>
    <lineage>
        <taxon>Eukaryota</taxon>
        <taxon>Fungi</taxon>
        <taxon>Dikarya</taxon>
        <taxon>Ascomycota</taxon>
        <taxon>Pezizomycotina</taxon>
        <taxon>Orbiliomycetes</taxon>
        <taxon>Orbiliales</taxon>
        <taxon>Orbiliaceae</taxon>
        <taxon>Dactylellina</taxon>
    </lineage>
</organism>
<dbReference type="PROSITE" id="PS51184">
    <property type="entry name" value="JMJC"/>
    <property type="match status" value="1"/>
</dbReference>
<dbReference type="InterPro" id="IPR019786">
    <property type="entry name" value="Zinc_finger_PHD-type_CS"/>
</dbReference>
<evidence type="ECO:0000256" key="11">
    <source>
        <dbReference type="ARBA" id="ARBA00023242"/>
    </source>
</evidence>
<dbReference type="GO" id="GO:0003677">
    <property type="term" value="F:DNA binding"/>
    <property type="evidence" value="ECO:0007669"/>
    <property type="project" value="InterPro"/>
</dbReference>
<dbReference type="SUPFAM" id="SSF46774">
    <property type="entry name" value="ARID-like"/>
    <property type="match status" value="1"/>
</dbReference>
<dbReference type="GO" id="GO:0008270">
    <property type="term" value="F:zinc ion binding"/>
    <property type="evidence" value="ECO:0007669"/>
    <property type="project" value="UniProtKB-KW"/>
</dbReference>
<dbReference type="OrthoDB" id="1678912at2759"/>